<dbReference type="EMBL" id="CP121468">
    <property type="protein sequence ID" value="WFR88832.1"/>
    <property type="molecule type" value="Genomic_DNA"/>
</dbReference>
<name>A0AAJ5ZZX9_LIMFE</name>
<dbReference type="InterPro" id="IPR038666">
    <property type="entry name" value="SSP1_head-tail_sf"/>
</dbReference>
<evidence type="ECO:0000313" key="2">
    <source>
        <dbReference type="Proteomes" id="UP001218104"/>
    </source>
</evidence>
<dbReference type="RefSeq" id="WP_278319050.1">
    <property type="nucleotide sequence ID" value="NZ_CP053314.1"/>
</dbReference>
<accession>A0AAJ5ZZX9</accession>
<proteinExistence type="predicted"/>
<dbReference type="Gene3D" id="2.40.10.270">
    <property type="entry name" value="Bacteriophage SPP1 head-tail adaptor protein"/>
    <property type="match status" value="1"/>
</dbReference>
<evidence type="ECO:0000313" key="1">
    <source>
        <dbReference type="EMBL" id="WFR88832.1"/>
    </source>
</evidence>
<dbReference type="Proteomes" id="UP001218104">
    <property type="component" value="Chromosome"/>
</dbReference>
<dbReference type="Pfam" id="PF05521">
    <property type="entry name" value="Phage_HCP"/>
    <property type="match status" value="1"/>
</dbReference>
<reference evidence="1" key="1">
    <citation type="submission" date="2023-04" db="EMBL/GenBank/DDBJ databases">
        <title>Genomic of Limosilactobacillus fermentum MSJK0025.</title>
        <authorList>
            <person name="Yang S."/>
        </authorList>
    </citation>
    <scope>NUCLEOTIDE SEQUENCE</scope>
    <source>
        <strain evidence="1">MSJK0025</strain>
    </source>
</reference>
<dbReference type="NCBIfam" id="TIGR01563">
    <property type="entry name" value="gp16_SPP1"/>
    <property type="match status" value="1"/>
</dbReference>
<dbReference type="AlphaFoldDB" id="A0AAJ5ZZX9"/>
<protein>
    <submittedName>
        <fullName evidence="1">Phage head closure protein</fullName>
    </submittedName>
</protein>
<dbReference type="InterPro" id="IPR008767">
    <property type="entry name" value="Phage_SPP1_head-tail_adaptor"/>
</dbReference>
<sequence>MEQANHDSTKVSVIGEMNHRIRLYQNKYVRDTAHPYNSQSKKIFLAEVWANVSNLSGNEYYAAAMVRVQKEVSMTFRYVDGLTESCEIWFNNRWYNIQFIDDVKYQHRYIQCKVAIETSTTPPDDLKGGTT</sequence>
<gene>
    <name evidence="1" type="ORF">P8634_08655</name>
</gene>
<organism evidence="1 2">
    <name type="scientific">Limosilactobacillus fermentum</name>
    <name type="common">Lactobacillus fermentum</name>
    <dbReference type="NCBI Taxonomy" id="1613"/>
    <lineage>
        <taxon>Bacteria</taxon>
        <taxon>Bacillati</taxon>
        <taxon>Bacillota</taxon>
        <taxon>Bacilli</taxon>
        <taxon>Lactobacillales</taxon>
        <taxon>Lactobacillaceae</taxon>
        <taxon>Limosilactobacillus</taxon>
    </lineage>
</organism>